<keyword evidence="3 8" id="KW-0812">Transmembrane</keyword>
<dbReference type="RefSeq" id="WP_192280208.1">
    <property type="nucleotide sequence ID" value="NZ_JACZDF010000005.1"/>
</dbReference>
<feature type="transmembrane region" description="Helical" evidence="8">
    <location>
        <begin position="434"/>
        <end position="457"/>
    </location>
</feature>
<comment type="subcellular location">
    <subcellularLocation>
        <location evidence="1">Cell membrane</location>
        <topology evidence="1">Multi-pass membrane protein</topology>
    </subcellularLocation>
</comment>
<keyword evidence="5" id="KW-0573">Peptidoglycan synthesis</keyword>
<keyword evidence="7 8" id="KW-0472">Membrane</keyword>
<organism evidence="9 10">
    <name type="scientific">Flavimobilis rhizosphaerae</name>
    <dbReference type="NCBI Taxonomy" id="2775421"/>
    <lineage>
        <taxon>Bacteria</taxon>
        <taxon>Bacillati</taxon>
        <taxon>Actinomycetota</taxon>
        <taxon>Actinomycetes</taxon>
        <taxon>Micrococcales</taxon>
        <taxon>Jonesiaceae</taxon>
        <taxon>Flavimobilis</taxon>
    </lineage>
</organism>
<dbReference type="EMBL" id="JACZDF010000005">
    <property type="protein sequence ID" value="MBD9699781.1"/>
    <property type="molecule type" value="Genomic_DNA"/>
</dbReference>
<evidence type="ECO:0000256" key="5">
    <source>
        <dbReference type="ARBA" id="ARBA00022984"/>
    </source>
</evidence>
<feature type="transmembrane region" description="Helical" evidence="8">
    <location>
        <begin position="164"/>
        <end position="185"/>
    </location>
</feature>
<feature type="transmembrane region" description="Helical" evidence="8">
    <location>
        <begin position="60"/>
        <end position="83"/>
    </location>
</feature>
<evidence type="ECO:0000256" key="4">
    <source>
        <dbReference type="ARBA" id="ARBA00022960"/>
    </source>
</evidence>
<keyword evidence="10" id="KW-1185">Reference proteome</keyword>
<feature type="transmembrane region" description="Helical" evidence="8">
    <location>
        <begin position="136"/>
        <end position="157"/>
    </location>
</feature>
<gene>
    <name evidence="9" type="ORF">IGS67_09795</name>
</gene>
<evidence type="ECO:0000256" key="6">
    <source>
        <dbReference type="ARBA" id="ARBA00022989"/>
    </source>
</evidence>
<evidence type="ECO:0000256" key="3">
    <source>
        <dbReference type="ARBA" id="ARBA00022692"/>
    </source>
</evidence>
<dbReference type="Pfam" id="PF03023">
    <property type="entry name" value="MurJ"/>
    <property type="match status" value="1"/>
</dbReference>
<comment type="caution">
    <text evidence="9">The sequence shown here is derived from an EMBL/GenBank/DDBJ whole genome shotgun (WGS) entry which is preliminary data.</text>
</comment>
<evidence type="ECO:0000256" key="2">
    <source>
        <dbReference type="ARBA" id="ARBA00022475"/>
    </source>
</evidence>
<dbReference type="InterPro" id="IPR004268">
    <property type="entry name" value="MurJ"/>
</dbReference>
<sequence length="545" mass="54083">MTEGSRRRLAGSLVGAAALITAVTVLSRILGFVRWVAQAGTVGYDAVGTAYASANTVPNVLFEVVAGGALASALVPLLAAPLARGLRAETDRTASAALTWALVALAPVALLVLVLAEPVARALAPDDPATVELTATFLRIFALQVPLYGVGVVLSGVLQAQKRFFWPAFAPVLSTLVVLGAYAAFALTADGRQGDPAALPDVAVAWLAWGTTAGVAAMSLPLLVPVRRSGVRLRPTLSFPDGVAARARRLAGAGVTALLAQQVAVVVTLRLAGTYGGTGTWPVFQYTQAVYLLPYAVLAVPLATSVFPRLAERAGDDDARGFSSLAAGTTRAVATLAGLGAVALVAAAPAVAVAFGRVGRGDADVVGAMGPTLTAMAPGLVGFSVLFLATRALYALERARSAMLSGSLAWGVAAVASFGLVLTTTGSAPDAPGTLVALGAGSTLGMTVGGVAALLALRRALGARVLAGVVRTAAAVVAGGAAASFVGRAVTDALVGPGATLGTAVGGGAVGALAAACGLALVLAVVDRRTLRAALGRLGRGRVAS</sequence>
<dbReference type="InterPro" id="IPR051050">
    <property type="entry name" value="Lipid_II_flippase_MurJ/MviN"/>
</dbReference>
<feature type="transmembrane region" description="Helical" evidence="8">
    <location>
        <begin position="408"/>
        <end position="428"/>
    </location>
</feature>
<feature type="transmembrane region" description="Helical" evidence="8">
    <location>
        <begin position="292"/>
        <end position="311"/>
    </location>
</feature>
<feature type="transmembrane region" description="Helical" evidence="8">
    <location>
        <begin position="375"/>
        <end position="396"/>
    </location>
</feature>
<keyword evidence="4" id="KW-0133">Cell shape</keyword>
<evidence type="ECO:0000256" key="1">
    <source>
        <dbReference type="ARBA" id="ARBA00004651"/>
    </source>
</evidence>
<accession>A0ABR9DRQ3</accession>
<keyword evidence="2" id="KW-1003">Cell membrane</keyword>
<reference evidence="9 10" key="1">
    <citation type="submission" date="2020-09" db="EMBL/GenBank/DDBJ databases">
        <title>Flavimobilis rhizosphaerae sp. nov., isolated from rhizosphere soil of Spartina alterniflora.</title>
        <authorList>
            <person name="Hanqin C."/>
        </authorList>
    </citation>
    <scope>NUCLEOTIDE SEQUENCE [LARGE SCALE GENOMIC DNA]</scope>
    <source>
        <strain evidence="9 10">GY 10621</strain>
    </source>
</reference>
<evidence type="ECO:0000313" key="10">
    <source>
        <dbReference type="Proteomes" id="UP000642107"/>
    </source>
</evidence>
<keyword evidence="6 8" id="KW-1133">Transmembrane helix</keyword>
<proteinExistence type="predicted"/>
<feature type="transmembrane region" description="Helical" evidence="8">
    <location>
        <begin position="332"/>
        <end position="355"/>
    </location>
</feature>
<feature type="transmembrane region" description="Helical" evidence="8">
    <location>
        <begin position="469"/>
        <end position="490"/>
    </location>
</feature>
<feature type="transmembrane region" description="Helical" evidence="8">
    <location>
        <begin position="250"/>
        <end position="272"/>
    </location>
</feature>
<dbReference type="PANTHER" id="PTHR47019">
    <property type="entry name" value="LIPID II FLIPPASE MURJ"/>
    <property type="match status" value="1"/>
</dbReference>
<name>A0ABR9DRQ3_9MICO</name>
<feature type="transmembrane region" description="Helical" evidence="8">
    <location>
        <begin position="502"/>
        <end position="526"/>
    </location>
</feature>
<evidence type="ECO:0000256" key="7">
    <source>
        <dbReference type="ARBA" id="ARBA00023136"/>
    </source>
</evidence>
<dbReference type="PANTHER" id="PTHR47019:SF1">
    <property type="entry name" value="LIPID II FLIPPASE MURJ"/>
    <property type="match status" value="1"/>
</dbReference>
<feature type="transmembrane region" description="Helical" evidence="8">
    <location>
        <begin position="95"/>
        <end position="116"/>
    </location>
</feature>
<dbReference type="PRINTS" id="PR01806">
    <property type="entry name" value="VIRFACTRMVIN"/>
</dbReference>
<feature type="transmembrane region" description="Helical" evidence="8">
    <location>
        <begin position="205"/>
        <end position="224"/>
    </location>
</feature>
<dbReference type="Proteomes" id="UP000642107">
    <property type="component" value="Unassembled WGS sequence"/>
</dbReference>
<evidence type="ECO:0000313" key="9">
    <source>
        <dbReference type="EMBL" id="MBD9699781.1"/>
    </source>
</evidence>
<evidence type="ECO:0000256" key="8">
    <source>
        <dbReference type="SAM" id="Phobius"/>
    </source>
</evidence>
<protein>
    <submittedName>
        <fullName evidence="9">Virulence factor MviN</fullName>
    </submittedName>
</protein>